<gene>
    <name evidence="2" type="ORF">LCGC14_2261560</name>
</gene>
<dbReference type="SUPFAM" id="SSF55961">
    <property type="entry name" value="Bet v1-like"/>
    <property type="match status" value="1"/>
</dbReference>
<comment type="caution">
    <text evidence="2">The sequence shown here is derived from an EMBL/GenBank/DDBJ whole genome shotgun (WGS) entry which is preliminary data.</text>
</comment>
<accession>A0A0F9FUM0</accession>
<dbReference type="InterPro" id="IPR023393">
    <property type="entry name" value="START-like_dom_sf"/>
</dbReference>
<organism evidence="2">
    <name type="scientific">marine sediment metagenome</name>
    <dbReference type="NCBI Taxonomy" id="412755"/>
    <lineage>
        <taxon>unclassified sequences</taxon>
        <taxon>metagenomes</taxon>
        <taxon>ecological metagenomes</taxon>
    </lineage>
</organism>
<dbReference type="CDD" id="cd07812">
    <property type="entry name" value="SRPBCC"/>
    <property type="match status" value="1"/>
</dbReference>
<name>A0A0F9FUM0_9ZZZZ</name>
<dbReference type="EMBL" id="LAZR01031064">
    <property type="protein sequence ID" value="KKL54822.1"/>
    <property type="molecule type" value="Genomic_DNA"/>
</dbReference>
<keyword evidence="1" id="KW-1133">Transmembrane helix</keyword>
<evidence type="ECO:0008006" key="3">
    <source>
        <dbReference type="Google" id="ProtNLM"/>
    </source>
</evidence>
<evidence type="ECO:0000256" key="1">
    <source>
        <dbReference type="SAM" id="Phobius"/>
    </source>
</evidence>
<keyword evidence="1" id="KW-0472">Membrane</keyword>
<dbReference type="Gene3D" id="3.30.530.20">
    <property type="match status" value="1"/>
</dbReference>
<dbReference type="AlphaFoldDB" id="A0A0F9FUM0"/>
<reference evidence="2" key="1">
    <citation type="journal article" date="2015" name="Nature">
        <title>Complex archaea that bridge the gap between prokaryotes and eukaryotes.</title>
        <authorList>
            <person name="Spang A."/>
            <person name="Saw J.H."/>
            <person name="Jorgensen S.L."/>
            <person name="Zaremba-Niedzwiedzka K."/>
            <person name="Martijn J."/>
            <person name="Lind A.E."/>
            <person name="van Eijk R."/>
            <person name="Schleper C."/>
            <person name="Guy L."/>
            <person name="Ettema T.J."/>
        </authorList>
    </citation>
    <scope>NUCLEOTIDE SEQUENCE</scope>
</reference>
<feature type="transmembrane region" description="Helical" evidence="1">
    <location>
        <begin position="116"/>
        <end position="133"/>
    </location>
</feature>
<keyword evidence="1" id="KW-0812">Transmembrane</keyword>
<sequence length="150" mass="17373">MKWTHQFRVDAPVEAIYENGFAPDKWFTFYGAYRGLESVDPNWPEEGASIMVRYAVLGPWTVQIKQTVVEHERGHHIRMYEEALSGLWIDHPEFEFDPQDGATDVTLTVNPTSKALLGRILIFLIFWPFTLITPRAMKRFKAMVENSKPS</sequence>
<proteinExistence type="predicted"/>
<evidence type="ECO:0000313" key="2">
    <source>
        <dbReference type="EMBL" id="KKL54822.1"/>
    </source>
</evidence>
<protein>
    <recommendedName>
        <fullName evidence="3">Coenzyme Q-binding protein COQ10 START domain-containing protein</fullName>
    </recommendedName>
</protein>